<dbReference type="EnsemblMetazoa" id="Aqu2.1.05288_001">
    <property type="protein sequence ID" value="Aqu2.1.05288_001"/>
    <property type="gene ID" value="Aqu2.1.05288"/>
</dbReference>
<dbReference type="InParanoid" id="A0A1X7ST85"/>
<name>A0A1X7ST85_AMPQE</name>
<dbReference type="AlphaFoldDB" id="A0A1X7ST85"/>
<organism evidence="2">
    <name type="scientific">Amphimedon queenslandica</name>
    <name type="common">Sponge</name>
    <dbReference type="NCBI Taxonomy" id="400682"/>
    <lineage>
        <taxon>Eukaryota</taxon>
        <taxon>Metazoa</taxon>
        <taxon>Porifera</taxon>
        <taxon>Demospongiae</taxon>
        <taxon>Heteroscleromorpha</taxon>
        <taxon>Haplosclerida</taxon>
        <taxon>Niphatidae</taxon>
        <taxon>Amphimedon</taxon>
    </lineage>
</organism>
<reference evidence="2" key="1">
    <citation type="submission" date="2017-05" db="UniProtKB">
        <authorList>
            <consortium name="EnsemblMetazoa"/>
        </authorList>
    </citation>
    <scope>IDENTIFICATION</scope>
</reference>
<dbReference type="PANTHER" id="PTHR35558">
    <property type="entry name" value="SGNH_HYDRO DOMAIN-CONTAINING PROTEIN"/>
    <property type="match status" value="1"/>
</dbReference>
<protein>
    <submittedName>
        <fullName evidence="2">Uncharacterized protein</fullName>
    </submittedName>
</protein>
<sequence length="136" mass="15212">MAGRCVQIPPPQLPSVQQQLPTAPPSTNWGGVVSPKTAEKILKGYFVDMIELLPDAWRYEDTAAQLPIPHPCRPPVTEITVWVECFSLMAGVIISRLSEKAQHMFQYLRTIVRASRNFEGTAWVSYDAAFRRQAAA</sequence>
<evidence type="ECO:0000313" key="2">
    <source>
        <dbReference type="EnsemblMetazoa" id="Aqu2.1.05288_001"/>
    </source>
</evidence>
<dbReference type="PANTHER" id="PTHR35558:SF1">
    <property type="entry name" value="ENDONUCLEASE_EXONUCLEASE_PHOSPHATASE DOMAIN-CONTAINING PROTEIN"/>
    <property type="match status" value="1"/>
</dbReference>
<evidence type="ECO:0000256" key="1">
    <source>
        <dbReference type="SAM" id="MobiDB-lite"/>
    </source>
</evidence>
<feature type="region of interest" description="Disordered" evidence="1">
    <location>
        <begin position="1"/>
        <end position="28"/>
    </location>
</feature>
<accession>A0A1X7ST85</accession>
<proteinExistence type="predicted"/>